<name>A0A1D8JJ78_9BACL</name>
<dbReference type="PANTHER" id="PTHR43806:SF11">
    <property type="entry name" value="CEREVISIN-RELATED"/>
    <property type="match status" value="1"/>
</dbReference>
<dbReference type="Gene3D" id="3.30.70.80">
    <property type="entry name" value="Peptidase S8 propeptide/proteinase inhibitor I9"/>
    <property type="match status" value="1"/>
</dbReference>
<keyword evidence="10" id="KW-1185">Reference proteome</keyword>
<dbReference type="GO" id="GO:0006508">
    <property type="term" value="P:proteolysis"/>
    <property type="evidence" value="ECO:0007669"/>
    <property type="project" value="UniProtKB-KW"/>
</dbReference>
<evidence type="ECO:0000256" key="1">
    <source>
        <dbReference type="ARBA" id="ARBA00011073"/>
    </source>
</evidence>
<evidence type="ECO:0000256" key="5">
    <source>
        <dbReference type="ARBA" id="ARBA00022825"/>
    </source>
</evidence>
<feature type="signal peptide" evidence="7">
    <location>
        <begin position="1"/>
        <end position="23"/>
    </location>
</feature>
<evidence type="ECO:0000256" key="6">
    <source>
        <dbReference type="PROSITE-ProRule" id="PRU01240"/>
    </source>
</evidence>
<evidence type="ECO:0000256" key="7">
    <source>
        <dbReference type="SAM" id="SignalP"/>
    </source>
</evidence>
<dbReference type="PROSITE" id="PS00137">
    <property type="entry name" value="SUBTILASE_HIS"/>
    <property type="match status" value="1"/>
</dbReference>
<dbReference type="RefSeq" id="WP_075528926.1">
    <property type="nucleotide sequence ID" value="NZ_CP017560.1"/>
</dbReference>
<feature type="domain" description="SLH" evidence="8">
    <location>
        <begin position="587"/>
        <end position="644"/>
    </location>
</feature>
<proteinExistence type="inferred from homology"/>
<dbReference type="CDD" id="cd07477">
    <property type="entry name" value="Peptidases_S8_Subtilisin_subset"/>
    <property type="match status" value="1"/>
</dbReference>
<dbReference type="SUPFAM" id="SSF52743">
    <property type="entry name" value="Subtilisin-like"/>
    <property type="match status" value="1"/>
</dbReference>
<reference evidence="9 10" key="1">
    <citation type="submission" date="2016-09" db="EMBL/GenBank/DDBJ databases">
        <title>Complete genome sequence of the Lysinibacillus sphaericus LMG 22257, a specie of Bacillus with ureolytic activity that can effectively biodeposit calcium carbonate.</title>
        <authorList>
            <person name="Yan W."/>
        </authorList>
    </citation>
    <scope>NUCLEOTIDE SEQUENCE [LARGE SCALE GENOMIC DNA]</scope>
    <source>
        <strain evidence="9 10">LMG 22257</strain>
    </source>
</reference>
<organism evidence="9 10">
    <name type="scientific">Sporosarcina ureilytica</name>
    <dbReference type="NCBI Taxonomy" id="298596"/>
    <lineage>
        <taxon>Bacteria</taxon>
        <taxon>Bacillati</taxon>
        <taxon>Bacillota</taxon>
        <taxon>Bacilli</taxon>
        <taxon>Bacillales</taxon>
        <taxon>Caryophanaceae</taxon>
        <taxon>Sporosarcina</taxon>
    </lineage>
</organism>
<comment type="similarity">
    <text evidence="1 6">Belongs to the peptidase S8 family.</text>
</comment>
<evidence type="ECO:0000256" key="4">
    <source>
        <dbReference type="ARBA" id="ARBA00022801"/>
    </source>
</evidence>
<accession>A0A1D8JJ78</accession>
<dbReference type="Pfam" id="PF00082">
    <property type="entry name" value="Peptidase_S8"/>
    <property type="match status" value="1"/>
</dbReference>
<feature type="active site" description="Charge relay system" evidence="6">
    <location>
        <position position="121"/>
    </location>
</feature>
<dbReference type="InterPro" id="IPR036852">
    <property type="entry name" value="Peptidase_S8/S53_dom_sf"/>
</dbReference>
<keyword evidence="3" id="KW-0479">Metal-binding</keyword>
<keyword evidence="5 6" id="KW-0720">Serine protease</keyword>
<dbReference type="GO" id="GO:0046872">
    <property type="term" value="F:metal ion binding"/>
    <property type="evidence" value="ECO:0007669"/>
    <property type="project" value="UniProtKB-KW"/>
</dbReference>
<dbReference type="PRINTS" id="PR00723">
    <property type="entry name" value="SUBTILISIN"/>
</dbReference>
<dbReference type="Gene3D" id="3.40.50.200">
    <property type="entry name" value="Peptidase S8/S53 domain"/>
    <property type="match status" value="1"/>
</dbReference>
<dbReference type="PANTHER" id="PTHR43806">
    <property type="entry name" value="PEPTIDASE S8"/>
    <property type="match status" value="1"/>
</dbReference>
<evidence type="ECO:0000313" key="10">
    <source>
        <dbReference type="Proteomes" id="UP000185746"/>
    </source>
</evidence>
<dbReference type="InterPro" id="IPR000209">
    <property type="entry name" value="Peptidase_S8/S53_dom"/>
</dbReference>
<dbReference type="KEGG" id="surl:BI350_15240"/>
<dbReference type="InterPro" id="IPR022398">
    <property type="entry name" value="Peptidase_S8_His-AS"/>
</dbReference>
<feature type="domain" description="SLH" evidence="8">
    <location>
        <begin position="468"/>
        <end position="531"/>
    </location>
</feature>
<dbReference type="InterPro" id="IPR050131">
    <property type="entry name" value="Peptidase_S8_subtilisin-like"/>
</dbReference>
<dbReference type="InterPro" id="IPR023827">
    <property type="entry name" value="Peptidase_S8_Asp-AS"/>
</dbReference>
<dbReference type="AlphaFoldDB" id="A0A1D8JJ78"/>
<evidence type="ECO:0000256" key="2">
    <source>
        <dbReference type="ARBA" id="ARBA00022670"/>
    </source>
</evidence>
<dbReference type="PROSITE" id="PS00136">
    <property type="entry name" value="SUBTILASE_ASP"/>
    <property type="match status" value="1"/>
</dbReference>
<evidence type="ECO:0000256" key="3">
    <source>
        <dbReference type="ARBA" id="ARBA00022723"/>
    </source>
</evidence>
<gene>
    <name evidence="9" type="ORF">BI350_15240</name>
</gene>
<protein>
    <recommendedName>
        <fullName evidence="8">SLH domain-containing protein</fullName>
    </recommendedName>
</protein>
<feature type="domain" description="SLH" evidence="8">
    <location>
        <begin position="532"/>
        <end position="586"/>
    </location>
</feature>
<evidence type="ECO:0000259" key="8">
    <source>
        <dbReference type="PROSITE" id="PS51272"/>
    </source>
</evidence>
<dbReference type="GO" id="GO:0004252">
    <property type="term" value="F:serine-type endopeptidase activity"/>
    <property type="evidence" value="ECO:0007669"/>
    <property type="project" value="UniProtKB-UniRule"/>
</dbReference>
<keyword evidence="7" id="KW-0732">Signal</keyword>
<sequence>MRKKLFFLLVFTFVFIPLSPSYASDEQMYIVSFKSEIDEQIIESSGAKIIESLINSPIVIISANESALAKLQNADHIEAIEKNKKITIAAQEVNWGIKPVKIPHAWETGYTGKGVKIAIIDTGVGPHEDLKVAKNVSFVALEPSNTDYNGHGTHIAGIIAALDNHFGVKGVAPNAALYSLKVFNKHGDGYTHDVIKAIDWAIEHEMDMINLSLTSEIHMSSYENIINRAYEKGLLIVGAAGNSTSINIGIDNVKYPARFENVIAVSSVDWDGKKGFYSSVGPAVEVAAPGVRIYSTYAGNSYSYLQGTSMATAFVTGHLALLKEAYPHLSNVQLRKKMIDDVVDLGPKGRDLVFGYGLIQASTYDLPLYEYPATHNPVTELIVSTTNVVGKVNDTIKVNVDARLKNGQKIDVSDFTKWTFEHPEIASSRGGRIDLHQEGETTLQVDYGGLSSQLSITVAPDSNPSTTEGLPFTDIPADFSAKDEIHDIYKKQIIRGYADRTFRPRNPIQRQHVSAIITRTLELEQKVAFKPFLDVSMHSPYYYEIMKTQQANIFSGDANKFHPQKYLTRAQMAKIIVEAFNLPLTESAHPFPDVAKTHWANEYIATLYEAGITIGSDGLYHPESFVTRTQFAVFIHRTLNQFRQ</sequence>
<feature type="active site" description="Charge relay system" evidence="6">
    <location>
        <position position="151"/>
    </location>
</feature>
<dbReference type="InterPro" id="IPR015500">
    <property type="entry name" value="Peptidase_S8_subtilisin-rel"/>
</dbReference>
<evidence type="ECO:0000313" key="9">
    <source>
        <dbReference type="EMBL" id="AOV08763.1"/>
    </source>
</evidence>
<dbReference type="Proteomes" id="UP000185746">
    <property type="component" value="Chromosome"/>
</dbReference>
<keyword evidence="2 6" id="KW-0645">Protease</keyword>
<dbReference type="PROSITE" id="PS51272">
    <property type="entry name" value="SLH"/>
    <property type="match status" value="3"/>
</dbReference>
<dbReference type="Pfam" id="PF00395">
    <property type="entry name" value="SLH"/>
    <property type="match status" value="3"/>
</dbReference>
<feature type="active site" description="Charge relay system" evidence="6">
    <location>
        <position position="309"/>
    </location>
</feature>
<dbReference type="InterPro" id="IPR001119">
    <property type="entry name" value="SLH_dom"/>
</dbReference>
<dbReference type="Gene3D" id="2.60.40.1080">
    <property type="match status" value="1"/>
</dbReference>
<dbReference type="InterPro" id="IPR034202">
    <property type="entry name" value="Subtilisin_Carlsberg-like"/>
</dbReference>
<dbReference type="InterPro" id="IPR037045">
    <property type="entry name" value="S8pro/Inhibitor_I9_sf"/>
</dbReference>
<keyword evidence="4 6" id="KW-0378">Hydrolase</keyword>
<dbReference type="PROSITE" id="PS51892">
    <property type="entry name" value="SUBTILASE"/>
    <property type="match status" value="1"/>
</dbReference>
<dbReference type="EMBL" id="CP017560">
    <property type="protein sequence ID" value="AOV08763.1"/>
    <property type="molecule type" value="Genomic_DNA"/>
</dbReference>
<feature type="chain" id="PRO_5009109090" description="SLH domain-containing protein" evidence="7">
    <location>
        <begin position="24"/>
        <end position="644"/>
    </location>
</feature>